<gene>
    <name evidence="6" type="ORF">EYF70_21695</name>
    <name evidence="5" type="ORF">GCM10007387_54010</name>
</gene>
<evidence type="ECO:0000259" key="3">
    <source>
        <dbReference type="Pfam" id="PF00144"/>
    </source>
</evidence>
<dbReference type="InterPro" id="IPR001466">
    <property type="entry name" value="Beta-lactam-related"/>
</dbReference>
<dbReference type="Proteomes" id="UP000292307">
    <property type="component" value="Chromosome"/>
</dbReference>
<reference evidence="5" key="3">
    <citation type="submission" date="2022-12" db="EMBL/GenBank/DDBJ databases">
        <authorList>
            <person name="Sun Q."/>
            <person name="Kim S."/>
        </authorList>
    </citation>
    <scope>NUCLEOTIDE SEQUENCE</scope>
    <source>
        <strain evidence="5">KCTC 12343</strain>
    </source>
</reference>
<dbReference type="GO" id="GO:0016787">
    <property type="term" value="F:hydrolase activity"/>
    <property type="evidence" value="ECO:0007669"/>
    <property type="project" value="UniProtKB-KW"/>
</dbReference>
<dbReference type="InterPro" id="IPR021860">
    <property type="entry name" value="Peptidase_S12_Pab87-rel_C"/>
</dbReference>
<reference evidence="5" key="1">
    <citation type="journal article" date="2014" name="Int. J. Syst. Evol. Microbiol.">
        <title>Complete genome sequence of Corynebacterium casei LMG S-19264T (=DSM 44701T), isolated from a smear-ripened cheese.</title>
        <authorList>
            <consortium name="US DOE Joint Genome Institute (JGI-PGF)"/>
            <person name="Walter F."/>
            <person name="Albersmeier A."/>
            <person name="Kalinowski J."/>
            <person name="Ruckert C."/>
        </authorList>
    </citation>
    <scope>NUCLEOTIDE SEQUENCE</scope>
    <source>
        <strain evidence="5">KCTC 12343</strain>
    </source>
</reference>
<dbReference type="PANTHER" id="PTHR46825">
    <property type="entry name" value="D-ALANYL-D-ALANINE-CARBOXYPEPTIDASE/ENDOPEPTIDASE AMPH"/>
    <property type="match status" value="1"/>
</dbReference>
<dbReference type="Gene3D" id="3.40.710.10">
    <property type="entry name" value="DD-peptidase/beta-lactamase superfamily"/>
    <property type="match status" value="1"/>
</dbReference>
<dbReference type="Pfam" id="PF11954">
    <property type="entry name" value="DUF3471"/>
    <property type="match status" value="1"/>
</dbReference>
<dbReference type="InterPro" id="IPR050491">
    <property type="entry name" value="AmpC-like"/>
</dbReference>
<feature type="domain" description="Peptidase S12 Pab87-related C-terminal" evidence="4">
    <location>
        <begin position="390"/>
        <end position="466"/>
    </location>
</feature>
<name>A0A411X2C2_9BURK</name>
<accession>A0A411X2C2</accession>
<protein>
    <submittedName>
        <fullName evidence="6">Serine hydrolase</fullName>
    </submittedName>
</protein>
<dbReference type="SUPFAM" id="SSF56601">
    <property type="entry name" value="beta-lactamase/transpeptidase-like"/>
    <property type="match status" value="1"/>
</dbReference>
<reference evidence="6 7" key="2">
    <citation type="submission" date="2019-02" db="EMBL/GenBank/DDBJ databases">
        <title>Draft Genome Sequences of Six Type Strains of the Genus Massilia.</title>
        <authorList>
            <person name="Miess H."/>
            <person name="Frediansyhah A."/>
            <person name="Gross H."/>
        </authorList>
    </citation>
    <scope>NUCLEOTIDE SEQUENCE [LARGE SCALE GENOMIC DNA]</scope>
    <source>
        <strain evidence="6 7">DSM 17472</strain>
    </source>
</reference>
<evidence type="ECO:0000313" key="6">
    <source>
        <dbReference type="EMBL" id="QBI03156.1"/>
    </source>
</evidence>
<dbReference type="OrthoDB" id="9799367at2"/>
<keyword evidence="7" id="KW-1185">Reference proteome</keyword>
<evidence type="ECO:0000256" key="2">
    <source>
        <dbReference type="SAM" id="SignalP"/>
    </source>
</evidence>
<feature type="region of interest" description="Disordered" evidence="1">
    <location>
        <begin position="465"/>
        <end position="485"/>
    </location>
</feature>
<dbReference type="AlphaFoldDB" id="A0A411X2C2"/>
<dbReference type="EMBL" id="BMWV01000018">
    <property type="protein sequence ID" value="GGY64795.1"/>
    <property type="molecule type" value="Genomic_DNA"/>
</dbReference>
<dbReference type="EMBL" id="CP036401">
    <property type="protein sequence ID" value="QBI03156.1"/>
    <property type="molecule type" value="Genomic_DNA"/>
</dbReference>
<feature type="signal peptide" evidence="2">
    <location>
        <begin position="1"/>
        <end position="24"/>
    </location>
</feature>
<feature type="domain" description="Beta-lactamase-related" evidence="3">
    <location>
        <begin position="61"/>
        <end position="363"/>
    </location>
</feature>
<dbReference type="InterPro" id="IPR012338">
    <property type="entry name" value="Beta-lactam/transpept-like"/>
</dbReference>
<dbReference type="Pfam" id="PF00144">
    <property type="entry name" value="Beta-lactamase"/>
    <property type="match status" value="1"/>
</dbReference>
<feature type="chain" id="PRO_5043725101" evidence="2">
    <location>
        <begin position="25"/>
        <end position="485"/>
    </location>
</feature>
<dbReference type="PANTHER" id="PTHR46825:SF9">
    <property type="entry name" value="BETA-LACTAMASE-RELATED DOMAIN-CONTAINING PROTEIN"/>
    <property type="match status" value="1"/>
</dbReference>
<keyword evidence="2" id="KW-0732">Signal</keyword>
<evidence type="ECO:0000259" key="4">
    <source>
        <dbReference type="Pfam" id="PF11954"/>
    </source>
</evidence>
<evidence type="ECO:0000313" key="7">
    <source>
        <dbReference type="Proteomes" id="UP000292307"/>
    </source>
</evidence>
<evidence type="ECO:0000256" key="1">
    <source>
        <dbReference type="SAM" id="MobiDB-lite"/>
    </source>
</evidence>
<keyword evidence="6" id="KW-0378">Hydrolase</keyword>
<organism evidence="5 8">
    <name type="scientific">Pseudoduganella albidiflava</name>
    <dbReference type="NCBI Taxonomy" id="321983"/>
    <lineage>
        <taxon>Bacteria</taxon>
        <taxon>Pseudomonadati</taxon>
        <taxon>Pseudomonadota</taxon>
        <taxon>Betaproteobacteria</taxon>
        <taxon>Burkholderiales</taxon>
        <taxon>Oxalobacteraceae</taxon>
        <taxon>Telluria group</taxon>
        <taxon>Pseudoduganella</taxon>
    </lineage>
</organism>
<proteinExistence type="predicted"/>
<feature type="compositionally biased region" description="Basic and acidic residues" evidence="1">
    <location>
        <begin position="467"/>
        <end position="478"/>
    </location>
</feature>
<sequence>MFQRSAIAVAVIACAALLSPAPFAAVLAAPVHTAPVQAAPAQATQDALAASIDALLAPHFKADAPGITVIATKDGKPVFRKAYGMADVNAKQPLAADAVLRLGSITKQFTAIGILMLADEGKLALTDDITRFLPGYPTDGRKVTVEHLLTHTSGIVSYTSKPDFRDVMGKDVSVEQAIDYFKNDTPEFSPGSTFRYNNSGYFLLGAIIEKVSGQPYARFMEQRIFKPLGMAHTGYEGSGAGLTPVPGYSVRDGQATPSAPLSMAWPYAAGALVSNVDDLARWQAALAEGKLVHPETLRRAFTPFTLADGKAGPYGHGWFIGQLHATRLVFHGGNINGFSTDAVWLPDDRVYVAMLGNREAGAGGVPLEKLTRQVAMRIAGKPLPVPSGAKLDAATLAGYEGVYPVDPKVSLEVGRDGDGLVMRRSGRPAVPLLHYKTDGFLLGDTLATAAFTRDGNGKVTAMTISSDRGERVHERTPRAGEAPVP</sequence>
<dbReference type="Proteomes" id="UP000628442">
    <property type="component" value="Unassembled WGS sequence"/>
</dbReference>
<dbReference type="RefSeq" id="WP_131147259.1">
    <property type="nucleotide sequence ID" value="NZ_BMWV01000018.1"/>
</dbReference>
<evidence type="ECO:0000313" key="8">
    <source>
        <dbReference type="Proteomes" id="UP000628442"/>
    </source>
</evidence>
<evidence type="ECO:0000313" key="5">
    <source>
        <dbReference type="EMBL" id="GGY64795.1"/>
    </source>
</evidence>